<accession>A0A6A5ZUY8</accession>
<sequence>MDRRLRPLSRVQNVEPTPKPWQPRRSSVSQRQQRQHRCSVRTCPMTAGTVVLVDRPFPVLPDRCPAVSGYQWFHSAALHDHYFNSPASSAEHFLHAARTSLKYSTGIAHCPARVATYRGRDSRARTSLEMISGNRDQPHNARHTRAKIL</sequence>
<organism evidence="2 3">
    <name type="scientific">Lophiotrema nucula</name>
    <dbReference type="NCBI Taxonomy" id="690887"/>
    <lineage>
        <taxon>Eukaryota</taxon>
        <taxon>Fungi</taxon>
        <taxon>Dikarya</taxon>
        <taxon>Ascomycota</taxon>
        <taxon>Pezizomycotina</taxon>
        <taxon>Dothideomycetes</taxon>
        <taxon>Pleosporomycetidae</taxon>
        <taxon>Pleosporales</taxon>
        <taxon>Lophiotremataceae</taxon>
        <taxon>Lophiotrema</taxon>
    </lineage>
</organism>
<evidence type="ECO:0000313" key="2">
    <source>
        <dbReference type="EMBL" id="KAF2122784.1"/>
    </source>
</evidence>
<evidence type="ECO:0000313" key="3">
    <source>
        <dbReference type="Proteomes" id="UP000799770"/>
    </source>
</evidence>
<feature type="region of interest" description="Disordered" evidence="1">
    <location>
        <begin position="1"/>
        <end position="36"/>
    </location>
</feature>
<gene>
    <name evidence="2" type="ORF">BDV96DRAFT_6764</name>
</gene>
<reference evidence="2" key="1">
    <citation type="journal article" date="2020" name="Stud. Mycol.">
        <title>101 Dothideomycetes genomes: a test case for predicting lifestyles and emergence of pathogens.</title>
        <authorList>
            <person name="Haridas S."/>
            <person name="Albert R."/>
            <person name="Binder M."/>
            <person name="Bloem J."/>
            <person name="Labutti K."/>
            <person name="Salamov A."/>
            <person name="Andreopoulos B."/>
            <person name="Baker S."/>
            <person name="Barry K."/>
            <person name="Bills G."/>
            <person name="Bluhm B."/>
            <person name="Cannon C."/>
            <person name="Castanera R."/>
            <person name="Culley D."/>
            <person name="Daum C."/>
            <person name="Ezra D."/>
            <person name="Gonzalez J."/>
            <person name="Henrissat B."/>
            <person name="Kuo A."/>
            <person name="Liang C."/>
            <person name="Lipzen A."/>
            <person name="Lutzoni F."/>
            <person name="Magnuson J."/>
            <person name="Mondo S."/>
            <person name="Nolan M."/>
            <person name="Ohm R."/>
            <person name="Pangilinan J."/>
            <person name="Park H.-J."/>
            <person name="Ramirez L."/>
            <person name="Alfaro M."/>
            <person name="Sun H."/>
            <person name="Tritt A."/>
            <person name="Yoshinaga Y."/>
            <person name="Zwiers L.-H."/>
            <person name="Turgeon B."/>
            <person name="Goodwin S."/>
            <person name="Spatafora J."/>
            <person name="Crous P."/>
            <person name="Grigoriev I."/>
        </authorList>
    </citation>
    <scope>NUCLEOTIDE SEQUENCE</scope>
    <source>
        <strain evidence="2">CBS 627.86</strain>
    </source>
</reference>
<dbReference type="Proteomes" id="UP000799770">
    <property type="component" value="Unassembled WGS sequence"/>
</dbReference>
<protein>
    <submittedName>
        <fullName evidence="2">Uncharacterized protein</fullName>
    </submittedName>
</protein>
<proteinExistence type="predicted"/>
<dbReference type="EMBL" id="ML977310">
    <property type="protein sequence ID" value="KAF2122784.1"/>
    <property type="molecule type" value="Genomic_DNA"/>
</dbReference>
<keyword evidence="3" id="KW-1185">Reference proteome</keyword>
<dbReference type="AlphaFoldDB" id="A0A6A5ZUY8"/>
<name>A0A6A5ZUY8_9PLEO</name>
<evidence type="ECO:0000256" key="1">
    <source>
        <dbReference type="SAM" id="MobiDB-lite"/>
    </source>
</evidence>